<dbReference type="EMBL" id="MU277218">
    <property type="protein sequence ID" value="KAI0060543.1"/>
    <property type="molecule type" value="Genomic_DNA"/>
</dbReference>
<keyword evidence="2" id="KW-1185">Reference proteome</keyword>
<protein>
    <submittedName>
        <fullName evidence="1">Uncharacterized protein</fullName>
    </submittedName>
</protein>
<gene>
    <name evidence="1" type="ORF">BV25DRAFT_1908367</name>
</gene>
<name>A0ACB8SWC5_9AGAM</name>
<reference evidence="1" key="1">
    <citation type="submission" date="2021-03" db="EMBL/GenBank/DDBJ databases">
        <authorList>
            <consortium name="DOE Joint Genome Institute"/>
            <person name="Ahrendt S."/>
            <person name="Looney B.P."/>
            <person name="Miyauchi S."/>
            <person name="Morin E."/>
            <person name="Drula E."/>
            <person name="Courty P.E."/>
            <person name="Chicoki N."/>
            <person name="Fauchery L."/>
            <person name="Kohler A."/>
            <person name="Kuo A."/>
            <person name="Labutti K."/>
            <person name="Pangilinan J."/>
            <person name="Lipzen A."/>
            <person name="Riley R."/>
            <person name="Andreopoulos W."/>
            <person name="He G."/>
            <person name="Johnson J."/>
            <person name="Barry K.W."/>
            <person name="Grigoriev I.V."/>
            <person name="Nagy L."/>
            <person name="Hibbett D."/>
            <person name="Henrissat B."/>
            <person name="Matheny P.B."/>
            <person name="Labbe J."/>
            <person name="Martin F."/>
        </authorList>
    </citation>
    <scope>NUCLEOTIDE SEQUENCE</scope>
    <source>
        <strain evidence="1">HHB10654</strain>
    </source>
</reference>
<evidence type="ECO:0000313" key="1">
    <source>
        <dbReference type="EMBL" id="KAI0060543.1"/>
    </source>
</evidence>
<organism evidence="1 2">
    <name type="scientific">Artomyces pyxidatus</name>
    <dbReference type="NCBI Taxonomy" id="48021"/>
    <lineage>
        <taxon>Eukaryota</taxon>
        <taxon>Fungi</taxon>
        <taxon>Dikarya</taxon>
        <taxon>Basidiomycota</taxon>
        <taxon>Agaricomycotina</taxon>
        <taxon>Agaricomycetes</taxon>
        <taxon>Russulales</taxon>
        <taxon>Auriscalpiaceae</taxon>
        <taxon>Artomyces</taxon>
    </lineage>
</organism>
<evidence type="ECO:0000313" key="2">
    <source>
        <dbReference type="Proteomes" id="UP000814140"/>
    </source>
</evidence>
<reference evidence="1" key="2">
    <citation type="journal article" date="2022" name="New Phytol.">
        <title>Evolutionary transition to the ectomycorrhizal habit in the genomes of a hyperdiverse lineage of mushroom-forming fungi.</title>
        <authorList>
            <person name="Looney B."/>
            <person name="Miyauchi S."/>
            <person name="Morin E."/>
            <person name="Drula E."/>
            <person name="Courty P.E."/>
            <person name="Kohler A."/>
            <person name="Kuo A."/>
            <person name="LaButti K."/>
            <person name="Pangilinan J."/>
            <person name="Lipzen A."/>
            <person name="Riley R."/>
            <person name="Andreopoulos W."/>
            <person name="He G."/>
            <person name="Johnson J."/>
            <person name="Nolan M."/>
            <person name="Tritt A."/>
            <person name="Barry K.W."/>
            <person name="Grigoriev I.V."/>
            <person name="Nagy L.G."/>
            <person name="Hibbett D."/>
            <person name="Henrissat B."/>
            <person name="Matheny P.B."/>
            <person name="Labbe J."/>
            <person name="Martin F.M."/>
        </authorList>
    </citation>
    <scope>NUCLEOTIDE SEQUENCE</scope>
    <source>
        <strain evidence="1">HHB10654</strain>
    </source>
</reference>
<sequence>MANRDALWESGHDETVEVNQRALIDKVLARYSGEFTVFRELLQNSDDAGARSVEIRFETESYLARQKQTPGPYDASLESIGQRKEVLPDLKTAVVHQWSFRNNGMIFRNEDWSRLKKIAEGNPDEEKIGAFGVGFYSLFSVTEEPWVTSGGQWMNFYWKDKKDQLFARRGTLPTTQNETPDPWTTFQMTLREPAPIPPAFDFTRFLVSSITFMAHLSEVSVYFDDKRLVRLSKDSGIPKEVPMIRGLKGTSPLGIMNVKTIQSTPLHIQADVVRWVYTVGTEKTEISSRSVKPQASGFFSSLFSGFGTSPTPQRVPTPLPVTPAEEIDLMEVNASSVELTIFSAHVDVRLDRKMTAELRRSTKKNPPSKLRYELIYTGKDQYDVSIKAEEKVRFATGSVFQGLRADLDGSGSARVFIGHSTGQTTGIGGHMATRFIPTVERESIDLVDRNVAVWNKELLYVGGFLARSAYELELGNIKSLWDGAAASSGPDSLPDSELQTWLRGRALHALKFFTFHPSTPSSVVSSMMEAAFFTCATTLPFSIISSEGVRSASAVHVPDPAFSGFLKRLPVVPDEISNGAKTMIAALRARGMIKDITFVEVLKELRSRPLSEPEVIACLKWWIGVTKSGNDSNLLQGRSQLLDAAVVTISGSPERILALSTVKTFLNPRNMGSIIPTDGPLPDSLLPLSISRSFDPEVLATVFPWAQLTVADWLRHITDPSVVASKTEFDITLSAPWAERVLIVLSKAWPSLSKTAHEEVARLLKGKSCVPTSAGLKPPEQAYFSNVKLFRDLPVVTLPSGDVVKGPLERVLQAMGVRKHVELQIVFDRMIKTGDWTIIDLVKYLVSVQSTLTTEEIQRLRYTAAFLKEDGSATAEKSAPRGKVLRYKAMDLYEPVDVFRELNLPIIDWGIDNKWKPSSEEAKFLFALGLRRIPPLPDLIKLASSTDASLRSKALRFFLDNLTSKYPDYDPQNFHDFAFIPAISGSDRVLAKPADVFANPEWAALGFMVISPELRDDALTKLKIAASPPTARLVALLEKAPPKDELTARQYFEVLAGRIPDFPSGELRKLYETPFVPTRPAGDKSVVRQLCPSQCYFAGSSGAEFHSKLFVFVDFGARANSFLTACGTKREPSVEEIVQILLANPRQFYQLAEGRDNYLMELRNIAINRRLLSQSTIIRMKRASILLGSKRVKRTSNGGKPTTDADEDDWDLQDDLLRPHQVVIADDTNAYQLFGDSLFSAPQEDILEEFYVSLGSPRLSTLVKEDYRTSAEIPHSRLAGDIKHLILERLPLFLHEHSQSRTRVSFNWLNEDKNFVVKTFGKLSVTKSLHHGDVHLARSQDSSAVAKRDGRGPIQLWLAGHTQVDMYEVATSLCRFLFDSPKVNDALLFMTILSTDLKALRRRGYNIDRILRQQKAEREAVEKAARDAAEREQKAIQEQQPALASDTQSTLSNDGPPPYFPKTTTAPAVHQPQEESGLDIPGAMPTATGNSGMEDFIRKHSSALTNFTRKLTSQGHAGGSKSRPQSMDVDSLRANMASGSSRGPTRSPQPGPNVTPLSNIASNIDMAIKACTEETSSLLHNREQMQMVKESLDEGYCDVSGRAGDLDLVGSMGGIKVYAAHDLPDKDTLIQRKQDSLDRFLRILNPLISVYKLPASSLHVFADNEGQLIAFNRNGSLFMNLRYFEAWHDQAVQVGDTTKAFISWYFTLAHEIAHNLVEPHNSEHEFYFSSICEAYLVQLSGLLSAQG</sequence>
<accession>A0ACB8SWC5</accession>
<comment type="caution">
    <text evidence="1">The sequence shown here is derived from an EMBL/GenBank/DDBJ whole genome shotgun (WGS) entry which is preliminary data.</text>
</comment>
<dbReference type="Proteomes" id="UP000814140">
    <property type="component" value="Unassembled WGS sequence"/>
</dbReference>
<proteinExistence type="predicted"/>